<name>A0A4D6HPU5_9EURY</name>
<accession>A0A4D6HPU5</accession>
<keyword evidence="1" id="KW-0472">Membrane</keyword>
<dbReference type="Pfam" id="PF22570">
    <property type="entry name" value="LiaF-TM"/>
    <property type="match status" value="1"/>
</dbReference>
<geneLocation type="plasmid" evidence="4">
    <name>unnamed1</name>
</geneLocation>
<gene>
    <name evidence="3" type="ORF">DV706_01245</name>
    <name evidence="4" type="ORF">DV706_16025</name>
</gene>
<proteinExistence type="predicted"/>
<dbReference type="InterPro" id="IPR054331">
    <property type="entry name" value="LiaF_TM"/>
</dbReference>
<reference evidence="4 5" key="1">
    <citation type="journal article" date="2019" name="Nat. Commun.">
        <title>A new type of DNA phosphorothioation-based antiviral system in archaea.</title>
        <authorList>
            <person name="Xiong L."/>
            <person name="Liu S."/>
            <person name="Chen S."/>
            <person name="Xiao Y."/>
            <person name="Zhu B."/>
            <person name="Gao Y."/>
            <person name="Zhang Y."/>
            <person name="Chen B."/>
            <person name="Luo J."/>
            <person name="Deng Z."/>
            <person name="Chen X."/>
            <person name="Wang L."/>
            <person name="Chen S."/>
        </authorList>
    </citation>
    <scope>NUCLEOTIDE SEQUENCE [LARGE SCALE GENOMIC DNA]</scope>
    <source>
        <strain evidence="4 5">JCM 10635</strain>
        <plasmid evidence="4 5">unnamed1</plasmid>
    </source>
</reference>
<feature type="domain" description="LiaF transmembrane" evidence="2">
    <location>
        <begin position="11"/>
        <end position="107"/>
    </location>
</feature>
<feature type="transmembrane region" description="Helical" evidence="1">
    <location>
        <begin position="60"/>
        <end position="76"/>
    </location>
</feature>
<evidence type="ECO:0000259" key="2">
    <source>
        <dbReference type="Pfam" id="PF22570"/>
    </source>
</evidence>
<dbReference type="RefSeq" id="WP_006067922.1">
    <property type="nucleotide sequence ID" value="NZ_CP031305.1"/>
</dbReference>
<sequence>MSSRRLSAQELLGGFIVLLGLLLLLDTTGVYDTTQLLQFVPSLFVIAGLYALVSSRLRNVTGPLVVIVVAGGWQLATLGVVEWRDFEALWPLLIVLLGLSVILGQYRARAYEVSDAFVTAVGLFGGADRRVTTDGFVGGELTAVFGGVDLDLRDATVSDRPARVNATAVFGGVDVRVPTDWNVQVDVLPIFGGAEDERPRRAEEHDSVDLVVTGFAAFGGITVVD</sequence>
<feature type="transmembrane region" description="Helical" evidence="1">
    <location>
        <begin position="36"/>
        <end position="53"/>
    </location>
</feature>
<evidence type="ECO:0000313" key="3">
    <source>
        <dbReference type="EMBL" id="QCC53228.1"/>
    </source>
</evidence>
<evidence type="ECO:0000256" key="1">
    <source>
        <dbReference type="SAM" id="Phobius"/>
    </source>
</evidence>
<dbReference type="GeneID" id="39852779"/>
<keyword evidence="1" id="KW-1133">Transmembrane helix</keyword>
<feature type="transmembrane region" description="Helical" evidence="1">
    <location>
        <begin position="12"/>
        <end position="30"/>
    </location>
</feature>
<evidence type="ECO:0000313" key="5">
    <source>
        <dbReference type="Proteomes" id="UP000296822"/>
    </source>
</evidence>
<dbReference type="EMBL" id="CP031305">
    <property type="protein sequence ID" value="QCC53228.1"/>
    <property type="molecule type" value="Genomic_DNA"/>
</dbReference>
<dbReference type="KEGG" id="nbg:DV706_16025"/>
<keyword evidence="4" id="KW-0614">Plasmid</keyword>
<protein>
    <recommendedName>
        <fullName evidence="2">LiaF transmembrane domain-containing protein</fullName>
    </recommendedName>
</protein>
<dbReference type="PANTHER" id="PTHR40763:SF5">
    <property type="entry name" value="MEMBRANE PROTEIN"/>
    <property type="match status" value="1"/>
</dbReference>
<dbReference type="AlphaFoldDB" id="A0A4D6HPU5"/>
<dbReference type="EMBL" id="CP031306">
    <property type="protein sequence ID" value="QCC56079.1"/>
    <property type="molecule type" value="Genomic_DNA"/>
</dbReference>
<dbReference type="PANTHER" id="PTHR40763">
    <property type="entry name" value="MEMBRANE PROTEIN-RELATED"/>
    <property type="match status" value="1"/>
</dbReference>
<evidence type="ECO:0000313" key="4">
    <source>
        <dbReference type="EMBL" id="QCC56079.1"/>
    </source>
</evidence>
<keyword evidence="1" id="KW-0812">Transmembrane</keyword>
<dbReference type="KEGG" id="nbg:DV706_01245"/>
<feature type="transmembrane region" description="Helical" evidence="1">
    <location>
        <begin position="88"/>
        <end position="106"/>
    </location>
</feature>
<dbReference type="Proteomes" id="UP000296822">
    <property type="component" value="Chromosome"/>
</dbReference>
<dbReference type="Proteomes" id="UP000296822">
    <property type="component" value="Plasmid unnamed1"/>
</dbReference>
<organism evidence="4 5">
    <name type="scientific">Natronorubrum bangense</name>
    <dbReference type="NCBI Taxonomy" id="61858"/>
    <lineage>
        <taxon>Archaea</taxon>
        <taxon>Methanobacteriati</taxon>
        <taxon>Methanobacteriota</taxon>
        <taxon>Stenosarchaea group</taxon>
        <taxon>Halobacteria</taxon>
        <taxon>Halobacteriales</taxon>
        <taxon>Natrialbaceae</taxon>
        <taxon>Natronorubrum</taxon>
    </lineage>
</organism>